<dbReference type="InterPro" id="IPR001753">
    <property type="entry name" value="Enoyl-CoA_hydra/iso"/>
</dbReference>
<comment type="similarity">
    <text evidence="1">Belongs to the enoyl-CoA hydratase/isomerase family.</text>
</comment>
<keyword evidence="2 3" id="KW-0456">Lyase</keyword>
<dbReference type="SUPFAM" id="SSF52096">
    <property type="entry name" value="ClpP/crotonase"/>
    <property type="match status" value="1"/>
</dbReference>
<dbReference type="PANTHER" id="PTHR11941">
    <property type="entry name" value="ENOYL-COA HYDRATASE-RELATED"/>
    <property type="match status" value="1"/>
</dbReference>
<dbReference type="InterPro" id="IPR014748">
    <property type="entry name" value="Enoyl-CoA_hydra_C"/>
</dbReference>
<evidence type="ECO:0000256" key="2">
    <source>
        <dbReference type="ARBA" id="ARBA00023239"/>
    </source>
</evidence>
<name>A0A644ZG13_9ZZZZ</name>
<reference evidence="3" key="1">
    <citation type="submission" date="2019-08" db="EMBL/GenBank/DDBJ databases">
        <authorList>
            <person name="Kucharzyk K."/>
            <person name="Murdoch R.W."/>
            <person name="Higgins S."/>
            <person name="Loffler F."/>
        </authorList>
    </citation>
    <scope>NUCLEOTIDE SEQUENCE</scope>
</reference>
<dbReference type="FunFam" id="1.10.12.10:FF:000001">
    <property type="entry name" value="Probable enoyl-CoA hydratase, mitochondrial"/>
    <property type="match status" value="1"/>
</dbReference>
<proteinExistence type="inferred from homology"/>
<dbReference type="AlphaFoldDB" id="A0A644ZG13"/>
<dbReference type="InterPro" id="IPR029045">
    <property type="entry name" value="ClpP/crotonase-like_dom_sf"/>
</dbReference>
<dbReference type="GO" id="GO:0006635">
    <property type="term" value="P:fatty acid beta-oxidation"/>
    <property type="evidence" value="ECO:0007669"/>
    <property type="project" value="TreeGrafter"/>
</dbReference>
<dbReference type="EMBL" id="VSSQ01008765">
    <property type="protein sequence ID" value="MPM39776.1"/>
    <property type="molecule type" value="Genomic_DNA"/>
</dbReference>
<dbReference type="GO" id="GO:0004300">
    <property type="term" value="F:enoyl-CoA hydratase activity"/>
    <property type="evidence" value="ECO:0007669"/>
    <property type="project" value="UniProtKB-EC"/>
</dbReference>
<organism evidence="3">
    <name type="scientific">bioreactor metagenome</name>
    <dbReference type="NCBI Taxonomy" id="1076179"/>
    <lineage>
        <taxon>unclassified sequences</taxon>
        <taxon>metagenomes</taxon>
        <taxon>ecological metagenomes</taxon>
    </lineage>
</organism>
<sequence>MILLGRQLSAAEALSLGLATAVVPDDRVYEKAAELAAELVKKPAAALMLAKQAVNSGEEHGPAAGRVFENLLFGLAFSSQDQLEGMSAMLERRPPNFTNLR</sequence>
<gene>
    <name evidence="3" type="primary">echA8_7</name>
    <name evidence="3" type="ORF">SDC9_86411</name>
</gene>
<dbReference type="Gene3D" id="3.90.226.10">
    <property type="entry name" value="2-enoyl-CoA Hydratase, Chain A, domain 1"/>
    <property type="match status" value="1"/>
</dbReference>
<dbReference type="Gene3D" id="1.10.12.10">
    <property type="entry name" value="Lyase 2-enoyl-coa Hydratase, Chain A, domain 2"/>
    <property type="match status" value="1"/>
</dbReference>
<comment type="caution">
    <text evidence="3">The sequence shown here is derived from an EMBL/GenBank/DDBJ whole genome shotgun (WGS) entry which is preliminary data.</text>
</comment>
<dbReference type="PANTHER" id="PTHR11941:SF54">
    <property type="entry name" value="ENOYL-COA HYDRATASE, MITOCHONDRIAL"/>
    <property type="match status" value="1"/>
</dbReference>
<evidence type="ECO:0000256" key="1">
    <source>
        <dbReference type="ARBA" id="ARBA00005254"/>
    </source>
</evidence>
<accession>A0A644ZG13</accession>
<protein>
    <submittedName>
        <fullName evidence="3">Putative enoyl-CoA hydratase echA8</fullName>
        <ecNumber evidence="3">4.2.1.17</ecNumber>
    </submittedName>
</protein>
<evidence type="ECO:0000313" key="3">
    <source>
        <dbReference type="EMBL" id="MPM39776.1"/>
    </source>
</evidence>
<dbReference type="Pfam" id="PF00378">
    <property type="entry name" value="ECH_1"/>
    <property type="match status" value="1"/>
</dbReference>
<dbReference type="EC" id="4.2.1.17" evidence="3"/>